<feature type="domain" description="OmpR/PhoB-type" evidence="4">
    <location>
        <begin position="10"/>
        <end position="114"/>
    </location>
</feature>
<reference evidence="5 6" key="1">
    <citation type="submission" date="2018-06" db="EMBL/GenBank/DDBJ databases">
        <title>ACT-28, a chromosomally-encoded AmpC with carbapenemase activity from Enterobacter kobei.</title>
        <authorList>
            <person name="Jousset A.B."/>
            <person name="Oueslati S."/>
            <person name="Bernabeu S."/>
            <person name="Takissian J."/>
            <person name="Creton E."/>
            <person name="Vogel A."/>
            <person name="Cotellon G."/>
            <person name="Bonnin R.A."/>
            <person name="Dortet L."/>
            <person name="Naas T."/>
        </authorList>
    </citation>
    <scope>NUCLEOTIDE SEQUENCE [LARGE SCALE GENOMIC DNA]</scope>
    <source>
        <strain evidence="5 6">99B3</strain>
    </source>
</reference>
<dbReference type="Gene3D" id="1.10.10.10">
    <property type="entry name" value="Winged helix-like DNA-binding domain superfamily/Winged helix DNA-binding domain"/>
    <property type="match status" value="1"/>
</dbReference>
<keyword evidence="3" id="KW-0472">Membrane</keyword>
<evidence type="ECO:0000256" key="1">
    <source>
        <dbReference type="ARBA" id="ARBA00023125"/>
    </source>
</evidence>
<evidence type="ECO:0000256" key="3">
    <source>
        <dbReference type="SAM" id="Phobius"/>
    </source>
</evidence>
<evidence type="ECO:0000256" key="2">
    <source>
        <dbReference type="PROSITE-ProRule" id="PRU01091"/>
    </source>
</evidence>
<feature type="transmembrane region" description="Helical" evidence="3">
    <location>
        <begin position="170"/>
        <end position="190"/>
    </location>
</feature>
<dbReference type="GO" id="GO:0003677">
    <property type="term" value="F:DNA binding"/>
    <property type="evidence" value="ECO:0007669"/>
    <property type="project" value="UniProtKB-UniRule"/>
</dbReference>
<dbReference type="Pfam" id="PF00486">
    <property type="entry name" value="Trans_reg_C"/>
    <property type="match status" value="1"/>
</dbReference>
<sequence>MHPRRRMDYNAAIRVEGKNMTILFYYKAGVLRSGTSTLELSKQNKLGLEHFCRKAGMLVTKDEFVQICWGNKGVIVSDNTVRQSLFRLRSSLSEVGAPDDTLITQGRNGYILKPGIIQLIESDNVYEELIAPAISNDDTVDDTVPGTEDTAQPAGEIQSLDKHQGKKRNVMFYSLSGAAFAFLFVTGLYFRFLFFTHDITFIHYKDDAGRSFFFSDTIDEAKNKENAIKRISYWLDRNNLAASDRPLIYISADWRDTLSFFSCKNDIAQRASDCLSINVIGDNKK</sequence>
<dbReference type="EMBL" id="QMDH01000016">
    <property type="protein sequence ID" value="RAZ67467.1"/>
    <property type="molecule type" value="Genomic_DNA"/>
</dbReference>
<keyword evidence="1 2" id="KW-0238">DNA-binding</keyword>
<dbReference type="InterPro" id="IPR036388">
    <property type="entry name" value="WH-like_DNA-bd_sf"/>
</dbReference>
<comment type="caution">
    <text evidence="5">The sequence shown here is derived from an EMBL/GenBank/DDBJ whole genome shotgun (WGS) entry which is preliminary data.</text>
</comment>
<dbReference type="InterPro" id="IPR016032">
    <property type="entry name" value="Sig_transdc_resp-reg_C-effctor"/>
</dbReference>
<gene>
    <name evidence="5" type="ORF">DP202_11375</name>
</gene>
<keyword evidence="3" id="KW-0812">Transmembrane</keyword>
<keyword evidence="3" id="KW-1133">Transmembrane helix</keyword>
<organism evidence="5 6">
    <name type="scientific">Enterobacter cloacae</name>
    <dbReference type="NCBI Taxonomy" id="550"/>
    <lineage>
        <taxon>Bacteria</taxon>
        <taxon>Pseudomonadati</taxon>
        <taxon>Pseudomonadota</taxon>
        <taxon>Gammaproteobacteria</taxon>
        <taxon>Enterobacterales</taxon>
        <taxon>Enterobacteriaceae</taxon>
        <taxon>Enterobacter</taxon>
        <taxon>Enterobacter cloacae complex</taxon>
    </lineage>
</organism>
<protein>
    <recommendedName>
        <fullName evidence="4">OmpR/PhoB-type domain-containing protein</fullName>
    </recommendedName>
</protein>
<proteinExistence type="predicted"/>
<dbReference type="Proteomes" id="UP000251576">
    <property type="component" value="Unassembled WGS sequence"/>
</dbReference>
<evidence type="ECO:0000259" key="4">
    <source>
        <dbReference type="PROSITE" id="PS51755"/>
    </source>
</evidence>
<dbReference type="GO" id="GO:0006355">
    <property type="term" value="P:regulation of DNA-templated transcription"/>
    <property type="evidence" value="ECO:0007669"/>
    <property type="project" value="InterPro"/>
</dbReference>
<dbReference type="InterPro" id="IPR001867">
    <property type="entry name" value="OmpR/PhoB-type_DNA-bd"/>
</dbReference>
<dbReference type="PROSITE" id="PS51755">
    <property type="entry name" value="OMPR_PHOB"/>
    <property type="match status" value="1"/>
</dbReference>
<evidence type="ECO:0000313" key="6">
    <source>
        <dbReference type="Proteomes" id="UP000251576"/>
    </source>
</evidence>
<accession>A0A330GD83</accession>
<feature type="DNA-binding region" description="OmpR/PhoB-type" evidence="2">
    <location>
        <begin position="10"/>
        <end position="114"/>
    </location>
</feature>
<evidence type="ECO:0000313" key="5">
    <source>
        <dbReference type="EMBL" id="RAZ67467.1"/>
    </source>
</evidence>
<dbReference type="GO" id="GO:0000160">
    <property type="term" value="P:phosphorelay signal transduction system"/>
    <property type="evidence" value="ECO:0007669"/>
    <property type="project" value="InterPro"/>
</dbReference>
<dbReference type="SUPFAM" id="SSF46894">
    <property type="entry name" value="C-terminal effector domain of the bipartite response regulators"/>
    <property type="match status" value="1"/>
</dbReference>
<name>A0A330GD83_ENTCL</name>
<dbReference type="AlphaFoldDB" id="A0A330GD83"/>